<keyword evidence="2" id="KW-1185">Reference proteome</keyword>
<protein>
    <recommendedName>
        <fullName evidence="3">Outer membrane beta-barrel protein</fullName>
    </recommendedName>
</protein>
<name>A0ABX8GZ36_9BACT</name>
<proteinExistence type="predicted"/>
<reference evidence="1 2" key="1">
    <citation type="submission" date="2021-05" db="EMBL/GenBank/DDBJ databases">
        <title>Comparative genomic studies on the polysaccharide-degrading batcterial strains of the Flammeovirga genus.</title>
        <authorList>
            <person name="Zewei F."/>
            <person name="Zheng Z."/>
            <person name="Yu L."/>
            <person name="Ruyue G."/>
            <person name="Yanhong M."/>
            <person name="Yuanyuan C."/>
            <person name="Jingyan G."/>
            <person name="Wenjun H."/>
        </authorList>
    </citation>
    <scope>NUCLEOTIDE SEQUENCE [LARGE SCALE GENOMIC DNA]</scope>
    <source>
        <strain evidence="1 2">YS10</strain>
    </source>
</reference>
<accession>A0ABX8GZ36</accession>
<sequence length="394" mass="44730">MEKTKLYLIVIFFLGLITSLNAQDKPQVGLGGILRFTYNYATWKPEAMKRGGDFGYDTFALTPKAKYKGIGFKADFRFYASNFGGMMLRKGWFDYHFSDKNSIELGLTQVPFGNTPFNSSNFFFSLNCYVGLEDDYDMGVKFIHNDERYYYTLAFFKNAEELKFGNDSDISNSRYAYDVASFKETNNQKEVYMYRNKEINQFAGSIARHFTKSPVKETIGISGILGGLYNLDTYAIGTHVAGAVFYNLDYKKWNMKAQLSYYKKTVNAPKGERTDVIAMTAFGAPYLVAAEASTYTFGVSYTVSVVLGPLTSLKFYNDFSMVDKVTQEKEFKLHDSYENVTGCMIKAGAIITYVDAAFGKNHPWLGPNYNYGLAEGNGDANWNFRLNMNIGYYF</sequence>
<dbReference type="RefSeq" id="WP_144072526.1">
    <property type="nucleotide sequence ID" value="NZ_CP076128.1"/>
</dbReference>
<gene>
    <name evidence="1" type="ORF">KM029_06660</name>
</gene>
<dbReference type="EMBL" id="CP076128">
    <property type="protein sequence ID" value="QWG08612.1"/>
    <property type="molecule type" value="Genomic_DNA"/>
</dbReference>
<evidence type="ECO:0000313" key="1">
    <source>
        <dbReference type="EMBL" id="QWG08612.1"/>
    </source>
</evidence>
<organism evidence="1 2">
    <name type="scientific">Flammeovirga kamogawensis</name>
    <dbReference type="NCBI Taxonomy" id="373891"/>
    <lineage>
        <taxon>Bacteria</taxon>
        <taxon>Pseudomonadati</taxon>
        <taxon>Bacteroidota</taxon>
        <taxon>Cytophagia</taxon>
        <taxon>Cytophagales</taxon>
        <taxon>Flammeovirgaceae</taxon>
        <taxon>Flammeovirga</taxon>
    </lineage>
</organism>
<evidence type="ECO:0008006" key="3">
    <source>
        <dbReference type="Google" id="ProtNLM"/>
    </source>
</evidence>
<evidence type="ECO:0000313" key="2">
    <source>
        <dbReference type="Proteomes" id="UP000682802"/>
    </source>
</evidence>
<dbReference type="Proteomes" id="UP000682802">
    <property type="component" value="Chromosome 1"/>
</dbReference>